<proteinExistence type="predicted"/>
<evidence type="ECO:0008006" key="3">
    <source>
        <dbReference type="Google" id="ProtNLM"/>
    </source>
</evidence>
<reference evidence="1 2" key="1">
    <citation type="submission" date="2024-04" db="EMBL/GenBank/DDBJ databases">
        <title>Isolation of an actinomycete strain from pig manure.</title>
        <authorList>
            <person name="Gong T."/>
            <person name="Yu Z."/>
            <person name="An M."/>
            <person name="Wei C."/>
            <person name="Yang W."/>
            <person name="Liu L."/>
        </authorList>
    </citation>
    <scope>NUCLEOTIDE SEQUENCE [LARGE SCALE GENOMIC DNA]</scope>
    <source>
        <strain evidence="1 2">ZF39</strain>
    </source>
</reference>
<accession>A0ABZ3FQL6</accession>
<dbReference type="EMBL" id="CP154795">
    <property type="protein sequence ID" value="XAN07389.1"/>
    <property type="molecule type" value="Genomic_DNA"/>
</dbReference>
<evidence type="ECO:0000313" key="2">
    <source>
        <dbReference type="Proteomes" id="UP001442841"/>
    </source>
</evidence>
<sequence>MERPGGVLAAAHRGLDASTRRWWRLVGRRIDLEGEHTWLDAPMASGAVVRDGWLEEAAGRMGAGLEPPTAGAGLLADLADLDGPGFSATGVAREIRDFYAHTADWRMDAWSQWSPLFAPGGALVEGLFGRRVGQLALPVRPLDVSRGIDSNVHVFRSGTGEQVAAAWLRTLRSTGDYLFSGLYRVARLPGIAQPCVHVAFPLEDGNVQVFLRPEAGPDGSFVLTSPPGPFGSVGAYVVARAGGVVSAAKLPLHERFRLYLDPEQVLRTDHDLWLGRARVLQLHYRLVPRE</sequence>
<gene>
    <name evidence="1" type="ORF">AADG42_08825</name>
</gene>
<dbReference type="RefSeq" id="WP_425308846.1">
    <property type="nucleotide sequence ID" value="NZ_CP154795.1"/>
</dbReference>
<organism evidence="1 2">
    <name type="scientific">Ammonicoccus fulvus</name>
    <dbReference type="NCBI Taxonomy" id="3138240"/>
    <lineage>
        <taxon>Bacteria</taxon>
        <taxon>Bacillati</taxon>
        <taxon>Actinomycetota</taxon>
        <taxon>Actinomycetes</taxon>
        <taxon>Propionibacteriales</taxon>
        <taxon>Propionibacteriaceae</taxon>
        <taxon>Ammonicoccus</taxon>
    </lineage>
</organism>
<name>A0ABZ3FQL6_9ACTN</name>
<evidence type="ECO:0000313" key="1">
    <source>
        <dbReference type="EMBL" id="XAN07389.1"/>
    </source>
</evidence>
<protein>
    <recommendedName>
        <fullName evidence="3">YndJ</fullName>
    </recommendedName>
</protein>
<keyword evidence="2" id="KW-1185">Reference proteome</keyword>
<dbReference type="Proteomes" id="UP001442841">
    <property type="component" value="Chromosome"/>
</dbReference>